<keyword evidence="1" id="KW-0472">Membrane</keyword>
<organism evidence="2 3">
    <name type="scientific">Acrasis kona</name>
    <dbReference type="NCBI Taxonomy" id="1008807"/>
    <lineage>
        <taxon>Eukaryota</taxon>
        <taxon>Discoba</taxon>
        <taxon>Heterolobosea</taxon>
        <taxon>Tetramitia</taxon>
        <taxon>Eutetramitia</taxon>
        <taxon>Acrasidae</taxon>
        <taxon>Acrasis</taxon>
    </lineage>
</organism>
<keyword evidence="3" id="KW-1185">Reference proteome</keyword>
<dbReference type="AlphaFoldDB" id="A0AAW2ZEW7"/>
<keyword evidence="1" id="KW-1133">Transmembrane helix</keyword>
<reference evidence="2 3" key="1">
    <citation type="submission" date="2024-03" db="EMBL/GenBank/DDBJ databases">
        <title>The Acrasis kona genome and developmental transcriptomes reveal deep origins of eukaryotic multicellular pathways.</title>
        <authorList>
            <person name="Sheikh S."/>
            <person name="Fu C.-J."/>
            <person name="Brown M.W."/>
            <person name="Baldauf S.L."/>
        </authorList>
    </citation>
    <scope>NUCLEOTIDE SEQUENCE [LARGE SCALE GENOMIC DNA]</scope>
    <source>
        <strain evidence="2 3">ATCC MYA-3509</strain>
    </source>
</reference>
<accession>A0AAW2ZEW7</accession>
<feature type="transmembrane region" description="Helical" evidence="1">
    <location>
        <begin position="133"/>
        <end position="155"/>
    </location>
</feature>
<dbReference type="Proteomes" id="UP001431209">
    <property type="component" value="Unassembled WGS sequence"/>
</dbReference>
<feature type="transmembrane region" description="Helical" evidence="1">
    <location>
        <begin position="88"/>
        <end position="121"/>
    </location>
</feature>
<proteinExistence type="predicted"/>
<dbReference type="SUPFAM" id="SSF46934">
    <property type="entry name" value="UBA-like"/>
    <property type="match status" value="1"/>
</dbReference>
<protein>
    <submittedName>
        <fullName evidence="2">Deubiquitination-protection protein</fullName>
    </submittedName>
</protein>
<feature type="transmembrane region" description="Helical" evidence="1">
    <location>
        <begin position="60"/>
        <end position="82"/>
    </location>
</feature>
<sequence length="266" mass="29813">MEPSSIEEMQIPRYPISSSVDNNNNQSTTTSLHMEVEPILPSQTNDYEDFKTSMKRKMKYMLAVPVFLACDAVIQTIAGTYFGTIVLLLSVIIILQAILSASILSLALSLGMLVVTCIHSMYQLVLQPLNKEFFLLLVCVLIECVMSGIVSYMLYLCRTFINLRPVVQEDQSQQSTPQSDMEVGDDVIVQTPFRVLPPISHNNYLQVSEPSPITSPSDPTDKYQSQLNVLKEMGFPNEELNIEKLVQHNGDLRLVVSDFLSTITNN</sequence>
<comment type="caution">
    <text evidence="2">The sequence shown here is derived from an EMBL/GenBank/DDBJ whole genome shotgun (WGS) entry which is preliminary data.</text>
</comment>
<gene>
    <name evidence="2" type="ORF">AKO1_008658</name>
</gene>
<dbReference type="EMBL" id="JAOPGA020001347">
    <property type="protein sequence ID" value="KAL0487538.1"/>
    <property type="molecule type" value="Genomic_DNA"/>
</dbReference>
<keyword evidence="1" id="KW-0812">Transmembrane</keyword>
<evidence type="ECO:0000313" key="2">
    <source>
        <dbReference type="EMBL" id="KAL0487538.1"/>
    </source>
</evidence>
<dbReference type="InterPro" id="IPR009060">
    <property type="entry name" value="UBA-like_sf"/>
</dbReference>
<evidence type="ECO:0000313" key="3">
    <source>
        <dbReference type="Proteomes" id="UP001431209"/>
    </source>
</evidence>
<dbReference type="Gene3D" id="1.10.8.10">
    <property type="entry name" value="DNA helicase RuvA subunit, C-terminal domain"/>
    <property type="match status" value="1"/>
</dbReference>
<name>A0AAW2ZEW7_9EUKA</name>
<evidence type="ECO:0000256" key="1">
    <source>
        <dbReference type="SAM" id="Phobius"/>
    </source>
</evidence>